<dbReference type="PANTHER" id="PTHR47984:SF39">
    <property type="entry name" value="PROTEIN KINASE DOMAIN-CONTAINING PROTEIN"/>
    <property type="match status" value="1"/>
</dbReference>
<sequence length="357" mass="41122">MNKRLLSRNGQDIEMSTGTPEYSDQWSTHVGAVAMDIGPVSRYTFGEIVAATNGLADENVIGRGDYGVVYHGVLFDNTRVAVKKLLYRRSRTKEFESQAEAVWFIRHKNLVKLLGYCTEGAYRILVYEYIDNGNLYQWLHHCISKISPLTWNIRLKIIIGIAKGLAYLHEDMEPAILHKNLKSSNILLDQQWNPKLTDFGIADFLEPEWSSHDIPMGIYTAPEYARTKVLDEKSDIYSFGVLIMEIICGRTCIESSVTEIEEYLVDWIKFMVSEQKIDLITDSKLSELPSMKELKRILLIALRCVDPEVDNRPKIGEIIHMLEPRDLLLSDERVIKREISRRNSLKEDRFAQVTYND</sequence>
<evidence type="ECO:0000256" key="15">
    <source>
        <dbReference type="SAM" id="MobiDB-lite"/>
    </source>
</evidence>
<evidence type="ECO:0000256" key="7">
    <source>
        <dbReference type="ARBA" id="ARBA00022741"/>
    </source>
</evidence>
<dbReference type="AlphaFoldDB" id="A0A8S0VJU7"/>
<dbReference type="InterPro" id="IPR001245">
    <property type="entry name" value="Ser-Thr/Tyr_kinase_cat_dom"/>
</dbReference>
<comment type="subcellular location">
    <subcellularLocation>
        <location evidence="1">Membrane</location>
        <topology evidence="1">Single-pass membrane protein</topology>
    </subcellularLocation>
</comment>
<dbReference type="EC" id="2.7.11.1" evidence="2"/>
<feature type="compositionally biased region" description="Polar residues" evidence="15">
    <location>
        <begin position="8"/>
        <end position="20"/>
    </location>
</feature>
<organism evidence="17 18">
    <name type="scientific">Olea europaea subsp. europaea</name>
    <dbReference type="NCBI Taxonomy" id="158383"/>
    <lineage>
        <taxon>Eukaryota</taxon>
        <taxon>Viridiplantae</taxon>
        <taxon>Streptophyta</taxon>
        <taxon>Embryophyta</taxon>
        <taxon>Tracheophyta</taxon>
        <taxon>Spermatophyta</taxon>
        <taxon>Magnoliopsida</taxon>
        <taxon>eudicotyledons</taxon>
        <taxon>Gunneridae</taxon>
        <taxon>Pentapetalae</taxon>
        <taxon>asterids</taxon>
        <taxon>lamiids</taxon>
        <taxon>Lamiales</taxon>
        <taxon>Oleaceae</taxon>
        <taxon>Oleeae</taxon>
        <taxon>Olea</taxon>
    </lineage>
</organism>
<dbReference type="PROSITE" id="PS50011">
    <property type="entry name" value="PROTEIN_KINASE_DOM"/>
    <property type="match status" value="1"/>
</dbReference>
<evidence type="ECO:0000256" key="10">
    <source>
        <dbReference type="ARBA" id="ARBA00022989"/>
    </source>
</evidence>
<evidence type="ECO:0000256" key="12">
    <source>
        <dbReference type="ARBA" id="ARBA00047899"/>
    </source>
</evidence>
<feature type="binding site" evidence="14">
    <location>
        <position position="84"/>
    </location>
    <ligand>
        <name>ATP</name>
        <dbReference type="ChEBI" id="CHEBI:30616"/>
    </ligand>
</feature>
<evidence type="ECO:0000256" key="2">
    <source>
        <dbReference type="ARBA" id="ARBA00012513"/>
    </source>
</evidence>
<dbReference type="GO" id="GO:0005524">
    <property type="term" value="F:ATP binding"/>
    <property type="evidence" value="ECO:0007669"/>
    <property type="project" value="UniProtKB-UniRule"/>
</dbReference>
<keyword evidence="4" id="KW-0597">Phosphoprotein</keyword>
<evidence type="ECO:0000256" key="3">
    <source>
        <dbReference type="ARBA" id="ARBA00022527"/>
    </source>
</evidence>
<protein>
    <recommendedName>
        <fullName evidence="2">non-specific serine/threonine protein kinase</fullName>
        <ecNumber evidence="2">2.7.11.1</ecNumber>
    </recommendedName>
</protein>
<comment type="catalytic activity">
    <reaction evidence="12">
        <text>L-threonyl-[protein] + ATP = O-phospho-L-threonyl-[protein] + ADP + H(+)</text>
        <dbReference type="Rhea" id="RHEA:46608"/>
        <dbReference type="Rhea" id="RHEA-COMP:11060"/>
        <dbReference type="Rhea" id="RHEA-COMP:11605"/>
        <dbReference type="ChEBI" id="CHEBI:15378"/>
        <dbReference type="ChEBI" id="CHEBI:30013"/>
        <dbReference type="ChEBI" id="CHEBI:30616"/>
        <dbReference type="ChEBI" id="CHEBI:61977"/>
        <dbReference type="ChEBI" id="CHEBI:456216"/>
        <dbReference type="EC" id="2.7.11.1"/>
    </reaction>
</comment>
<dbReference type="OrthoDB" id="4062651at2759"/>
<dbReference type="InterPro" id="IPR000719">
    <property type="entry name" value="Prot_kinase_dom"/>
</dbReference>
<evidence type="ECO:0000256" key="11">
    <source>
        <dbReference type="ARBA" id="ARBA00023136"/>
    </source>
</evidence>
<keyword evidence="11" id="KW-0472">Membrane</keyword>
<feature type="domain" description="Protein kinase" evidence="16">
    <location>
        <begin position="55"/>
        <end position="328"/>
    </location>
</feature>
<dbReference type="GO" id="GO:0004674">
    <property type="term" value="F:protein serine/threonine kinase activity"/>
    <property type="evidence" value="ECO:0007669"/>
    <property type="project" value="UniProtKB-KW"/>
</dbReference>
<dbReference type="Proteomes" id="UP000594638">
    <property type="component" value="Unassembled WGS sequence"/>
</dbReference>
<dbReference type="GO" id="GO:0016020">
    <property type="term" value="C:membrane"/>
    <property type="evidence" value="ECO:0007669"/>
    <property type="project" value="UniProtKB-SubCell"/>
</dbReference>
<keyword evidence="6" id="KW-0812">Transmembrane</keyword>
<evidence type="ECO:0000256" key="14">
    <source>
        <dbReference type="PROSITE-ProRule" id="PRU10141"/>
    </source>
</evidence>
<evidence type="ECO:0000256" key="8">
    <source>
        <dbReference type="ARBA" id="ARBA00022777"/>
    </source>
</evidence>
<reference evidence="17 18" key="1">
    <citation type="submission" date="2019-12" db="EMBL/GenBank/DDBJ databases">
        <authorList>
            <person name="Alioto T."/>
            <person name="Alioto T."/>
            <person name="Gomez Garrido J."/>
        </authorList>
    </citation>
    <scope>NUCLEOTIDE SEQUENCE [LARGE SCALE GENOMIC DNA]</scope>
</reference>
<gene>
    <name evidence="17" type="ORF">OLEA9_A031011</name>
</gene>
<dbReference type="SUPFAM" id="SSF56112">
    <property type="entry name" value="Protein kinase-like (PK-like)"/>
    <property type="match status" value="1"/>
</dbReference>
<dbReference type="InterPro" id="IPR052232">
    <property type="entry name" value="RLK_Ser/Thr-Kinase"/>
</dbReference>
<proteinExistence type="predicted"/>
<comment type="catalytic activity">
    <reaction evidence="13">
        <text>L-seryl-[protein] + ATP = O-phospho-L-seryl-[protein] + ADP + H(+)</text>
        <dbReference type="Rhea" id="RHEA:17989"/>
        <dbReference type="Rhea" id="RHEA-COMP:9863"/>
        <dbReference type="Rhea" id="RHEA-COMP:11604"/>
        <dbReference type="ChEBI" id="CHEBI:15378"/>
        <dbReference type="ChEBI" id="CHEBI:29999"/>
        <dbReference type="ChEBI" id="CHEBI:30616"/>
        <dbReference type="ChEBI" id="CHEBI:83421"/>
        <dbReference type="ChEBI" id="CHEBI:456216"/>
        <dbReference type="EC" id="2.7.11.1"/>
    </reaction>
</comment>
<dbReference type="FunFam" id="1.10.510.10:FF:000035">
    <property type="entry name" value="Putative receptor-like serine/threonine-protein kinase"/>
    <property type="match status" value="1"/>
</dbReference>
<evidence type="ECO:0000256" key="4">
    <source>
        <dbReference type="ARBA" id="ARBA00022553"/>
    </source>
</evidence>
<evidence type="ECO:0000256" key="9">
    <source>
        <dbReference type="ARBA" id="ARBA00022840"/>
    </source>
</evidence>
<evidence type="ECO:0000256" key="13">
    <source>
        <dbReference type="ARBA" id="ARBA00048679"/>
    </source>
</evidence>
<dbReference type="Gramene" id="OE9A031011T1">
    <property type="protein sequence ID" value="OE9A031011C1"/>
    <property type="gene ID" value="OE9A031011"/>
</dbReference>
<keyword evidence="9 14" id="KW-0067">ATP-binding</keyword>
<dbReference type="PANTHER" id="PTHR47984">
    <property type="entry name" value="OS01G0323000 PROTEIN"/>
    <property type="match status" value="1"/>
</dbReference>
<keyword evidence="3" id="KW-0723">Serine/threonine-protein kinase</keyword>
<accession>A0A8S0VJU7</accession>
<dbReference type="Gene3D" id="1.10.510.10">
    <property type="entry name" value="Transferase(Phosphotransferase) domain 1"/>
    <property type="match status" value="1"/>
</dbReference>
<dbReference type="Gene3D" id="3.30.200.20">
    <property type="entry name" value="Phosphorylase Kinase, domain 1"/>
    <property type="match status" value="1"/>
</dbReference>
<evidence type="ECO:0000259" key="16">
    <source>
        <dbReference type="PROSITE" id="PS50011"/>
    </source>
</evidence>
<evidence type="ECO:0000256" key="1">
    <source>
        <dbReference type="ARBA" id="ARBA00004167"/>
    </source>
</evidence>
<dbReference type="Pfam" id="PF07714">
    <property type="entry name" value="PK_Tyr_Ser-Thr"/>
    <property type="match status" value="1"/>
</dbReference>
<dbReference type="InterPro" id="IPR011009">
    <property type="entry name" value="Kinase-like_dom_sf"/>
</dbReference>
<evidence type="ECO:0000313" key="18">
    <source>
        <dbReference type="Proteomes" id="UP000594638"/>
    </source>
</evidence>
<keyword evidence="7 14" id="KW-0547">Nucleotide-binding</keyword>
<evidence type="ECO:0000256" key="5">
    <source>
        <dbReference type="ARBA" id="ARBA00022679"/>
    </source>
</evidence>
<comment type="caution">
    <text evidence="17">The sequence shown here is derived from an EMBL/GenBank/DDBJ whole genome shotgun (WGS) entry which is preliminary data.</text>
</comment>
<keyword evidence="18" id="KW-1185">Reference proteome</keyword>
<dbReference type="InterPro" id="IPR017441">
    <property type="entry name" value="Protein_kinase_ATP_BS"/>
</dbReference>
<dbReference type="EMBL" id="CACTIH010009464">
    <property type="protein sequence ID" value="CAA3031591.1"/>
    <property type="molecule type" value="Genomic_DNA"/>
</dbReference>
<evidence type="ECO:0000313" key="17">
    <source>
        <dbReference type="EMBL" id="CAA3031591.1"/>
    </source>
</evidence>
<name>A0A8S0VJU7_OLEEU</name>
<feature type="region of interest" description="Disordered" evidence="15">
    <location>
        <begin position="1"/>
        <end position="20"/>
    </location>
</feature>
<keyword evidence="8 17" id="KW-0418">Kinase</keyword>
<dbReference type="PROSITE" id="PS00107">
    <property type="entry name" value="PROTEIN_KINASE_ATP"/>
    <property type="match status" value="1"/>
</dbReference>
<keyword evidence="5" id="KW-0808">Transferase</keyword>
<evidence type="ECO:0000256" key="6">
    <source>
        <dbReference type="ARBA" id="ARBA00022692"/>
    </source>
</evidence>
<keyword evidence="10" id="KW-1133">Transmembrane helix</keyword>